<evidence type="ECO:0000313" key="2">
    <source>
        <dbReference type="EMBL" id="GBM92484.1"/>
    </source>
</evidence>
<evidence type="ECO:0000256" key="1">
    <source>
        <dbReference type="SAM" id="MobiDB-lite"/>
    </source>
</evidence>
<dbReference type="Proteomes" id="UP000499080">
    <property type="component" value="Unassembled WGS sequence"/>
</dbReference>
<comment type="caution">
    <text evidence="2">The sequence shown here is derived from an EMBL/GenBank/DDBJ whole genome shotgun (WGS) entry which is preliminary data.</text>
</comment>
<sequence>MDRILNRGNDEDDNPSPKFHTTGRALDPDELSRAAP</sequence>
<name>A0A4Y2JRA2_ARAVE</name>
<protein>
    <submittedName>
        <fullName evidence="2">Uncharacterized protein</fullName>
    </submittedName>
</protein>
<proteinExistence type="predicted"/>
<feature type="non-terminal residue" evidence="2">
    <location>
        <position position="36"/>
    </location>
</feature>
<feature type="compositionally biased region" description="Basic and acidic residues" evidence="1">
    <location>
        <begin position="26"/>
        <end position="36"/>
    </location>
</feature>
<evidence type="ECO:0000313" key="3">
    <source>
        <dbReference type="Proteomes" id="UP000499080"/>
    </source>
</evidence>
<keyword evidence="3" id="KW-1185">Reference proteome</keyword>
<reference evidence="2 3" key="1">
    <citation type="journal article" date="2019" name="Sci. Rep.">
        <title>Orb-weaving spider Araneus ventricosus genome elucidates the spidroin gene catalogue.</title>
        <authorList>
            <person name="Kono N."/>
            <person name="Nakamura H."/>
            <person name="Ohtoshi R."/>
            <person name="Moran D.A.P."/>
            <person name="Shinohara A."/>
            <person name="Yoshida Y."/>
            <person name="Fujiwara M."/>
            <person name="Mori M."/>
            <person name="Tomita M."/>
            <person name="Arakawa K."/>
        </authorList>
    </citation>
    <scope>NUCLEOTIDE SEQUENCE [LARGE SCALE GENOMIC DNA]</scope>
</reference>
<dbReference type="EMBL" id="BGPR01191450">
    <property type="protein sequence ID" value="GBM92484.1"/>
    <property type="molecule type" value="Genomic_DNA"/>
</dbReference>
<feature type="region of interest" description="Disordered" evidence="1">
    <location>
        <begin position="1"/>
        <end position="36"/>
    </location>
</feature>
<organism evidence="2 3">
    <name type="scientific">Araneus ventricosus</name>
    <name type="common">Orbweaver spider</name>
    <name type="synonym">Epeira ventricosa</name>
    <dbReference type="NCBI Taxonomy" id="182803"/>
    <lineage>
        <taxon>Eukaryota</taxon>
        <taxon>Metazoa</taxon>
        <taxon>Ecdysozoa</taxon>
        <taxon>Arthropoda</taxon>
        <taxon>Chelicerata</taxon>
        <taxon>Arachnida</taxon>
        <taxon>Araneae</taxon>
        <taxon>Araneomorphae</taxon>
        <taxon>Entelegynae</taxon>
        <taxon>Araneoidea</taxon>
        <taxon>Araneidae</taxon>
        <taxon>Araneus</taxon>
    </lineage>
</organism>
<gene>
    <name evidence="2" type="ORF">AVEN_55706_1</name>
</gene>
<dbReference type="AlphaFoldDB" id="A0A4Y2JRA2"/>
<accession>A0A4Y2JRA2</accession>